<organism evidence="3 4">
    <name type="scientific">Nonomuraea longicatena</name>
    <dbReference type="NCBI Taxonomy" id="83682"/>
    <lineage>
        <taxon>Bacteria</taxon>
        <taxon>Bacillati</taxon>
        <taxon>Actinomycetota</taxon>
        <taxon>Actinomycetes</taxon>
        <taxon>Streptosporangiales</taxon>
        <taxon>Streptosporangiaceae</taxon>
        <taxon>Nonomuraea</taxon>
    </lineage>
</organism>
<dbReference type="SUPFAM" id="SSF54001">
    <property type="entry name" value="Cysteine proteinases"/>
    <property type="match status" value="1"/>
</dbReference>
<dbReference type="InterPro" id="IPR038765">
    <property type="entry name" value="Papain-like_cys_pep_sf"/>
</dbReference>
<feature type="compositionally biased region" description="Basic residues" evidence="1">
    <location>
        <begin position="419"/>
        <end position="432"/>
    </location>
</feature>
<feature type="compositionally biased region" description="Basic and acidic residues" evidence="1">
    <location>
        <begin position="560"/>
        <end position="571"/>
    </location>
</feature>
<sequence length="944" mass="98155">MTPEMKKFIDLLESQLGYREKSGSLYTKFGDWYGKTVEFDADYSGAPWCDMYLSWAAYKLGYQDWIGQFAWTVAHAKWFREQDAWGKTPKPGAIVFYDWRGTNNIDAIDHVGIVTRVEGGKIYTIEGNIDGGVAKRKKRDTDKVVGYGYPEKIKARLDKEAAERAAEEQLKEANAGTGMETGASQSLAAHIPRLSDSAAQHHARGPLALVPGTPGGNPATSADGRQTLAQPAKPVQQPQAPQAAQNKPAQPQAAQPQAGQPQAGQKQAGQKQSGQKASPQNQVQSPQDQAARPQQPADRPAPQGQPTPQGQTTPQGRTDAATLGSPQGDAAAHGRATTEAPRKGKHAKHSTADTSATTTAPLPVIVDASPSSTSQALDSPALIGSALIAALAVLAVAKSRQSRVRPAPPATVGAVPRTKPGRGRRRRPRRTPRFQPVFARSAAATPTLAPSLTTAAALGDLATTAVPGDLATATTLGSLATTAVPGDLVTVTTPDLSALGTHDLVTFDTPELATVGAPVGAESAIVGAAMGSESATRDLSAFDAFRAPDHRGNGGARTTVSHDTRLTRQRMEFGAPGSGTPGSSGPESPSIGNSGSERRFMGRGAWERSRRALGASEPQIGRGGAPEPAHRPLSGPEAASTGSAPAFPAADETPLDTAAILFTEDTAAIPRITDGTPLTTSRPTTGAPDDTAAQNAGGVHTPTTGRSAGRGMAGEPVTGDIAADAGGRPTVDLDALTARALAHLDAATARAGAPFDAFAAGPRRTRPEAPHTRRSAESAPVRHTQTGKGPRPQRAYATSEGLRAFQDDTDPAYQGRRRRSQLSLPNPLADDTRFRDVLPSDAYGGTYDTMSAAFTDDAPLRGRRHRATRRDGAVVTSAVVTGGVMTGGVMTDRSVTRATGTGAAGGTGVRPGGDEPATGLFLPPIEGFAQDAPLRGRRHRVPSV</sequence>
<feature type="compositionally biased region" description="Basic and acidic residues" evidence="1">
    <location>
        <begin position="765"/>
        <end position="776"/>
    </location>
</feature>
<feature type="region of interest" description="Disordered" evidence="1">
    <location>
        <begin position="195"/>
        <end position="358"/>
    </location>
</feature>
<feature type="region of interest" description="Disordered" evidence="1">
    <location>
        <begin position="400"/>
        <end position="433"/>
    </location>
</feature>
<feature type="region of interest" description="Disordered" evidence="1">
    <location>
        <begin position="755"/>
        <end position="833"/>
    </location>
</feature>
<dbReference type="RefSeq" id="WP_343953503.1">
    <property type="nucleotide sequence ID" value="NZ_BAAAHQ010000038.1"/>
</dbReference>
<dbReference type="EMBL" id="BAAAHQ010000038">
    <property type="protein sequence ID" value="GAA0945358.1"/>
    <property type="molecule type" value="Genomic_DNA"/>
</dbReference>
<feature type="compositionally biased region" description="Low complexity" evidence="1">
    <location>
        <begin position="286"/>
        <end position="316"/>
    </location>
</feature>
<feature type="compositionally biased region" description="Basic and acidic residues" evidence="1">
    <location>
        <begin position="596"/>
        <end position="610"/>
    </location>
</feature>
<evidence type="ECO:0000259" key="2">
    <source>
        <dbReference type="Pfam" id="PF05257"/>
    </source>
</evidence>
<dbReference type="InterPro" id="IPR007921">
    <property type="entry name" value="CHAP_dom"/>
</dbReference>
<feature type="compositionally biased region" description="Low complexity" evidence="1">
    <location>
        <begin position="229"/>
        <end position="277"/>
    </location>
</feature>
<name>A0ABN1QQB8_9ACTN</name>
<evidence type="ECO:0000256" key="1">
    <source>
        <dbReference type="SAM" id="MobiDB-lite"/>
    </source>
</evidence>
<feature type="region of interest" description="Disordered" evidence="1">
    <location>
        <begin position="545"/>
        <end position="650"/>
    </location>
</feature>
<reference evidence="3 4" key="1">
    <citation type="journal article" date="2019" name="Int. J. Syst. Evol. Microbiol.">
        <title>The Global Catalogue of Microorganisms (GCM) 10K type strain sequencing project: providing services to taxonomists for standard genome sequencing and annotation.</title>
        <authorList>
            <consortium name="The Broad Institute Genomics Platform"/>
            <consortium name="The Broad Institute Genome Sequencing Center for Infectious Disease"/>
            <person name="Wu L."/>
            <person name="Ma J."/>
        </authorList>
    </citation>
    <scope>NUCLEOTIDE SEQUENCE [LARGE SCALE GENOMIC DNA]</scope>
    <source>
        <strain evidence="3 4">JCM 11136</strain>
    </source>
</reference>
<feature type="compositionally biased region" description="Low complexity" evidence="1">
    <location>
        <begin position="583"/>
        <end position="595"/>
    </location>
</feature>
<dbReference type="Proteomes" id="UP001501578">
    <property type="component" value="Unassembled WGS sequence"/>
</dbReference>
<feature type="domain" description="Peptidase C51" evidence="2">
    <location>
        <begin position="42"/>
        <end position="128"/>
    </location>
</feature>
<feature type="region of interest" description="Disordered" evidence="1">
    <location>
        <begin position="666"/>
        <end position="711"/>
    </location>
</feature>
<proteinExistence type="predicted"/>
<gene>
    <name evidence="3" type="ORF">GCM10009560_60210</name>
</gene>
<accession>A0ABN1QQB8</accession>
<dbReference type="Pfam" id="PF05257">
    <property type="entry name" value="CHAP"/>
    <property type="match status" value="1"/>
</dbReference>
<comment type="caution">
    <text evidence="3">The sequence shown here is derived from an EMBL/GenBank/DDBJ whole genome shotgun (WGS) entry which is preliminary data.</text>
</comment>
<protein>
    <recommendedName>
        <fullName evidence="2">Peptidase C51 domain-containing protein</fullName>
    </recommendedName>
</protein>
<evidence type="ECO:0000313" key="3">
    <source>
        <dbReference type="EMBL" id="GAA0945358.1"/>
    </source>
</evidence>
<dbReference type="Gene3D" id="3.90.1720.10">
    <property type="entry name" value="endopeptidase domain like (from Nostoc punctiforme)"/>
    <property type="match status" value="1"/>
</dbReference>
<keyword evidence="4" id="KW-1185">Reference proteome</keyword>
<evidence type="ECO:0000313" key="4">
    <source>
        <dbReference type="Proteomes" id="UP001501578"/>
    </source>
</evidence>
<feature type="compositionally biased region" description="Polar residues" evidence="1">
    <location>
        <begin position="218"/>
        <end position="228"/>
    </location>
</feature>